<reference evidence="1 2" key="1">
    <citation type="submission" date="2013-08" db="EMBL/GenBank/DDBJ databases">
        <title>The genome sequence of Skermanella stibiiresistens.</title>
        <authorList>
            <person name="Zhu W."/>
            <person name="Wang G."/>
        </authorList>
    </citation>
    <scope>NUCLEOTIDE SEQUENCE [LARGE SCALE GENOMIC DNA]</scope>
    <source>
        <strain evidence="1 2">SB22</strain>
    </source>
</reference>
<dbReference type="AlphaFoldDB" id="W9GYH7"/>
<evidence type="ECO:0000313" key="2">
    <source>
        <dbReference type="Proteomes" id="UP000019486"/>
    </source>
</evidence>
<sequence>MARYRLQEFLTQEIPDLLLMDIAFHWQANDNPAPTGQLTSQMRNASLAEHPGMEVDRTIRLVVNNLRTMVDGVVGRVREISTDWCVGVPTAAL</sequence>
<dbReference type="Proteomes" id="UP000019486">
    <property type="component" value="Unassembled WGS sequence"/>
</dbReference>
<evidence type="ECO:0000313" key="1">
    <source>
        <dbReference type="EMBL" id="EWY38990.1"/>
    </source>
</evidence>
<gene>
    <name evidence="1" type="ORF">N825_08290</name>
</gene>
<dbReference type="EMBL" id="AVFL01000014">
    <property type="protein sequence ID" value="EWY38990.1"/>
    <property type="molecule type" value="Genomic_DNA"/>
</dbReference>
<accession>W9GYH7</accession>
<dbReference type="RefSeq" id="WP_037455389.1">
    <property type="nucleotide sequence ID" value="NZ_AVFL01000014.1"/>
</dbReference>
<proteinExistence type="predicted"/>
<dbReference type="STRING" id="1385369.N825_08290"/>
<name>W9GYH7_9PROT</name>
<comment type="caution">
    <text evidence="1">The sequence shown here is derived from an EMBL/GenBank/DDBJ whole genome shotgun (WGS) entry which is preliminary data.</text>
</comment>
<organism evidence="1 2">
    <name type="scientific">Skermanella stibiiresistens SB22</name>
    <dbReference type="NCBI Taxonomy" id="1385369"/>
    <lineage>
        <taxon>Bacteria</taxon>
        <taxon>Pseudomonadati</taxon>
        <taxon>Pseudomonadota</taxon>
        <taxon>Alphaproteobacteria</taxon>
        <taxon>Rhodospirillales</taxon>
        <taxon>Azospirillaceae</taxon>
        <taxon>Skermanella</taxon>
    </lineage>
</organism>
<protein>
    <submittedName>
        <fullName evidence="1">Uncharacterized protein</fullName>
    </submittedName>
</protein>
<keyword evidence="2" id="KW-1185">Reference proteome</keyword>